<dbReference type="Pfam" id="PF03446">
    <property type="entry name" value="NAD_binding_2"/>
    <property type="match status" value="1"/>
</dbReference>
<dbReference type="UniPathway" id="UPA00115"/>
<dbReference type="OrthoDB" id="9804542at2"/>
<dbReference type="AlphaFoldDB" id="A0A2S0PFI7"/>
<dbReference type="STRING" id="1122240.GCA_000620105_01499"/>
<dbReference type="InterPro" id="IPR004849">
    <property type="entry name" value="6DGDH_YqeC"/>
</dbReference>
<dbReference type="InterPro" id="IPR036291">
    <property type="entry name" value="NAD(P)-bd_dom_sf"/>
</dbReference>
<dbReference type="GO" id="GO:0050661">
    <property type="term" value="F:NADP binding"/>
    <property type="evidence" value="ECO:0007669"/>
    <property type="project" value="InterPro"/>
</dbReference>
<dbReference type="InterPro" id="IPR006115">
    <property type="entry name" value="6PGDH_NADP-bd"/>
</dbReference>
<dbReference type="GO" id="GO:0016054">
    <property type="term" value="P:organic acid catabolic process"/>
    <property type="evidence" value="ECO:0007669"/>
    <property type="project" value="UniProtKB-ARBA"/>
</dbReference>
<dbReference type="Proteomes" id="UP000244173">
    <property type="component" value="Chromosome"/>
</dbReference>
<dbReference type="InterPro" id="IPR006183">
    <property type="entry name" value="Pgluconate_DH"/>
</dbReference>
<dbReference type="SMART" id="SM01350">
    <property type="entry name" value="6PGD"/>
    <property type="match status" value="1"/>
</dbReference>
<evidence type="ECO:0000256" key="2">
    <source>
        <dbReference type="ARBA" id="ARBA00008419"/>
    </source>
</evidence>
<evidence type="ECO:0000256" key="4">
    <source>
        <dbReference type="ARBA" id="ARBA00023064"/>
    </source>
</evidence>
<evidence type="ECO:0000256" key="1">
    <source>
        <dbReference type="ARBA" id="ARBA00004959"/>
    </source>
</evidence>
<dbReference type="EMBL" id="CP028519">
    <property type="protein sequence ID" value="AVY96105.1"/>
    <property type="molecule type" value="Genomic_DNA"/>
</dbReference>
<evidence type="ECO:0000313" key="7">
    <source>
        <dbReference type="Proteomes" id="UP000244173"/>
    </source>
</evidence>
<keyword evidence="4" id="KW-0311">Gluconate utilization</keyword>
<dbReference type="SUPFAM" id="SSF48179">
    <property type="entry name" value="6-phosphogluconate dehydrogenase C-terminal domain-like"/>
    <property type="match status" value="1"/>
</dbReference>
<dbReference type="Pfam" id="PF00393">
    <property type="entry name" value="6PGD"/>
    <property type="match status" value="1"/>
</dbReference>
<dbReference type="RefSeq" id="WP_028498838.1">
    <property type="nucleotide sequence ID" value="NZ_CP028519.1"/>
</dbReference>
<dbReference type="KEGG" id="maer:DAI18_13950"/>
<keyword evidence="3" id="KW-0560">Oxidoreductase</keyword>
<evidence type="ECO:0000313" key="6">
    <source>
        <dbReference type="EMBL" id="AVY96105.1"/>
    </source>
</evidence>
<dbReference type="NCBIfam" id="TIGR00872">
    <property type="entry name" value="gnd_rel"/>
    <property type="match status" value="1"/>
</dbReference>
<accession>A0A2S0PFI7</accession>
<dbReference type="Gene3D" id="3.40.50.720">
    <property type="entry name" value="NAD(P)-binding Rossmann-like Domain"/>
    <property type="match status" value="1"/>
</dbReference>
<dbReference type="InterPro" id="IPR008927">
    <property type="entry name" value="6-PGluconate_DH-like_C_sf"/>
</dbReference>
<feature type="domain" description="6-phosphogluconate dehydrogenase C-terminal" evidence="5">
    <location>
        <begin position="177"/>
        <end position="299"/>
    </location>
</feature>
<dbReference type="PROSITE" id="PS00895">
    <property type="entry name" value="3_HYDROXYISOBUT_DH"/>
    <property type="match status" value="1"/>
</dbReference>
<proteinExistence type="inferred from homology"/>
<comment type="pathway">
    <text evidence="1">Carbohydrate degradation; pentose phosphate pathway.</text>
</comment>
<name>A0A2S0PFI7_9NEIS</name>
<keyword evidence="7" id="KW-1185">Reference proteome</keyword>
<reference evidence="6 7" key="1">
    <citation type="submission" date="2018-04" db="EMBL/GenBank/DDBJ databases">
        <title>Denitrifier Microvirgula.</title>
        <authorList>
            <person name="Anderson E."/>
            <person name="Jang J."/>
            <person name="Ishii S."/>
        </authorList>
    </citation>
    <scope>NUCLEOTIDE SEQUENCE [LARGE SCALE GENOMIC DNA]</scope>
    <source>
        <strain evidence="6 7">BE2.4</strain>
    </source>
</reference>
<dbReference type="InterPro" id="IPR002204">
    <property type="entry name" value="3-OH-isobutyrate_DH-rel_CS"/>
</dbReference>
<dbReference type="PRINTS" id="PR00076">
    <property type="entry name" value="6PGDHDRGNASE"/>
</dbReference>
<dbReference type="InterPro" id="IPR013328">
    <property type="entry name" value="6PGD_dom2"/>
</dbReference>
<evidence type="ECO:0000256" key="3">
    <source>
        <dbReference type="ARBA" id="ARBA00023002"/>
    </source>
</evidence>
<dbReference type="SUPFAM" id="SSF51735">
    <property type="entry name" value="NAD(P)-binding Rossmann-fold domains"/>
    <property type="match status" value="1"/>
</dbReference>
<gene>
    <name evidence="6" type="primary">gnd</name>
    <name evidence="6" type="ORF">DAI18_13950</name>
</gene>
<dbReference type="GO" id="GO:0006098">
    <property type="term" value="P:pentose-phosphate shunt"/>
    <property type="evidence" value="ECO:0007669"/>
    <property type="project" value="UniProtKB-UniPathway"/>
</dbReference>
<dbReference type="InterPro" id="IPR006114">
    <property type="entry name" value="6PGDH_C"/>
</dbReference>
<dbReference type="PANTHER" id="PTHR11811">
    <property type="entry name" value="6-PHOSPHOGLUCONATE DEHYDROGENASE"/>
    <property type="match status" value="1"/>
</dbReference>
<dbReference type="NCBIfam" id="NF007161">
    <property type="entry name" value="PRK09599.1"/>
    <property type="match status" value="1"/>
</dbReference>
<dbReference type="GO" id="GO:0019521">
    <property type="term" value="P:D-gluconate metabolic process"/>
    <property type="evidence" value="ECO:0007669"/>
    <property type="project" value="UniProtKB-KW"/>
</dbReference>
<organism evidence="6 7">
    <name type="scientific">Microvirgula aerodenitrificans</name>
    <dbReference type="NCBI Taxonomy" id="57480"/>
    <lineage>
        <taxon>Bacteria</taxon>
        <taxon>Pseudomonadati</taxon>
        <taxon>Pseudomonadota</taxon>
        <taxon>Betaproteobacteria</taxon>
        <taxon>Neisseriales</taxon>
        <taxon>Aquaspirillaceae</taxon>
        <taxon>Microvirgula</taxon>
    </lineage>
</organism>
<dbReference type="GO" id="GO:0004616">
    <property type="term" value="F:phosphogluconate dehydrogenase (decarboxylating) activity"/>
    <property type="evidence" value="ECO:0007669"/>
    <property type="project" value="InterPro"/>
</dbReference>
<comment type="similarity">
    <text evidence="2">Belongs to the 6-phosphogluconate dehydrogenase family.</text>
</comment>
<protein>
    <submittedName>
        <fullName evidence="6">Decarboxylating 6-phosphogluconate dehydrogenase</fullName>
    </submittedName>
</protein>
<dbReference type="Gene3D" id="1.10.1040.10">
    <property type="entry name" value="N-(1-d-carboxylethyl)-l-norvaline Dehydrogenase, domain 2"/>
    <property type="match status" value="1"/>
</dbReference>
<evidence type="ECO:0000259" key="5">
    <source>
        <dbReference type="SMART" id="SM01350"/>
    </source>
</evidence>
<sequence length="330" mass="34870">MDIGMVGLGRMGANMSRRLLHGGHRITGYDADPQAVSVLQSHGGKAAASLEALVHALVAPRVIWLMLPTSQISNTLSTLAPLLSAGDCVIDGGNTFYQDSIRRARTLGLLGLSFVDVGVSGGVWGRERGYCLMIGGEQAVVQRLEPLFMTLAPASGDDSGAAGAERGFLHCGPAGAGHFVKMVHNGIEYGVMAALAEGFDILRGAGFARRETVGPGIDPAHYAYDFNLADIAEVWRHGSVISSWLLDLSAMSLLLDGDLADFSEQVPDSGAGRWTVRAALDEGVPSPVLTAALYQRFSSRDRDAFGRRLLSALRYQFGGHVAGPGPVPEK</sequence>